<keyword evidence="3" id="KW-0489">Methyltransferase</keyword>
<dbReference type="RefSeq" id="WP_244560807.1">
    <property type="nucleotide sequence ID" value="NZ_FXAK01000007.1"/>
</dbReference>
<dbReference type="GO" id="GO:0008757">
    <property type="term" value="F:S-adenosylmethionine-dependent methyltransferase activity"/>
    <property type="evidence" value="ECO:0007669"/>
    <property type="project" value="InterPro"/>
</dbReference>
<dbReference type="InterPro" id="IPR029063">
    <property type="entry name" value="SAM-dependent_MTases_sf"/>
</dbReference>
<dbReference type="Pfam" id="PF08241">
    <property type="entry name" value="Methyltransf_11"/>
    <property type="match status" value="1"/>
</dbReference>
<organism evidence="3 4">
    <name type="scientific">Azospirillum oryzae</name>
    <dbReference type="NCBI Taxonomy" id="286727"/>
    <lineage>
        <taxon>Bacteria</taxon>
        <taxon>Pseudomonadati</taxon>
        <taxon>Pseudomonadota</taxon>
        <taxon>Alphaproteobacteria</taxon>
        <taxon>Rhodospirillales</taxon>
        <taxon>Azospirillaceae</taxon>
        <taxon>Azospirillum</taxon>
    </lineage>
</organism>
<name>A0A1X7GZN5_9PROT</name>
<dbReference type="Proteomes" id="UP000192936">
    <property type="component" value="Unassembled WGS sequence"/>
</dbReference>
<dbReference type="PANTHER" id="PTHR43591:SF24">
    <property type="entry name" value="2-METHOXY-6-POLYPRENYL-1,4-BENZOQUINOL METHYLASE, MITOCHONDRIAL"/>
    <property type="match status" value="1"/>
</dbReference>
<keyword evidence="3" id="KW-0830">Ubiquinone</keyword>
<evidence type="ECO:0000259" key="2">
    <source>
        <dbReference type="Pfam" id="PF08241"/>
    </source>
</evidence>
<evidence type="ECO:0000256" key="1">
    <source>
        <dbReference type="SAM" id="MobiDB-lite"/>
    </source>
</evidence>
<dbReference type="SUPFAM" id="SSF53335">
    <property type="entry name" value="S-adenosyl-L-methionine-dependent methyltransferases"/>
    <property type="match status" value="1"/>
</dbReference>
<feature type="compositionally biased region" description="Low complexity" evidence="1">
    <location>
        <begin position="1"/>
        <end position="13"/>
    </location>
</feature>
<sequence length="286" mass="30157">MTATTLPDTPAPDNAHPDAARERDRWAASADAWDRWADPMADLADKLNRPLLDAAGLTEGHRLLDLASGAGEPALSAARRAGSEGLVVGSDLVPGMMAGAIRRARGVEGPAPAFTAADMTALPFADAAFDGVTCRFGIMFVPDVESALREVRRVLCPGGKAAFMVWGPRVGNGLFAEIGDAVADHLGEDGSLDPLFRFAEPGLLSGVMRAAGFAETSEVELTPVRKAPAGQPFWRAALDMSFGHRLGGLSAERRKALEEDIARRFDAQAVDGIVPVPSHARIVVGW</sequence>
<keyword evidence="3" id="KW-0808">Transferase</keyword>
<dbReference type="STRING" id="286727.SAMN02982917_4675"/>
<evidence type="ECO:0000313" key="4">
    <source>
        <dbReference type="Proteomes" id="UP000192936"/>
    </source>
</evidence>
<dbReference type="InterPro" id="IPR013216">
    <property type="entry name" value="Methyltransf_11"/>
</dbReference>
<evidence type="ECO:0000313" key="3">
    <source>
        <dbReference type="EMBL" id="SMF77303.1"/>
    </source>
</evidence>
<dbReference type="AlphaFoldDB" id="A0A1X7GZN5"/>
<proteinExistence type="predicted"/>
<dbReference type="Gene3D" id="3.40.50.150">
    <property type="entry name" value="Vaccinia Virus protein VP39"/>
    <property type="match status" value="1"/>
</dbReference>
<dbReference type="CDD" id="cd02440">
    <property type="entry name" value="AdoMet_MTases"/>
    <property type="match status" value="1"/>
</dbReference>
<dbReference type="GO" id="GO:0032259">
    <property type="term" value="P:methylation"/>
    <property type="evidence" value="ECO:0007669"/>
    <property type="project" value="UniProtKB-KW"/>
</dbReference>
<gene>
    <name evidence="3" type="ORF">SAMN02982917_4675</name>
</gene>
<dbReference type="EMBL" id="FXAK01000007">
    <property type="protein sequence ID" value="SMF77303.1"/>
    <property type="molecule type" value="Genomic_DNA"/>
</dbReference>
<accession>A0A1X7GZN5</accession>
<reference evidence="3 4" key="1">
    <citation type="submission" date="2017-04" db="EMBL/GenBank/DDBJ databases">
        <authorList>
            <person name="Afonso C.L."/>
            <person name="Miller P.J."/>
            <person name="Scott M.A."/>
            <person name="Spackman E."/>
            <person name="Goraichik I."/>
            <person name="Dimitrov K.M."/>
            <person name="Suarez D.L."/>
            <person name="Swayne D.E."/>
        </authorList>
    </citation>
    <scope>NUCLEOTIDE SEQUENCE [LARGE SCALE GENOMIC DNA]</scope>
    <source>
        <strain evidence="3 4">A2P</strain>
    </source>
</reference>
<feature type="domain" description="Methyltransferase type 11" evidence="2">
    <location>
        <begin position="64"/>
        <end position="163"/>
    </location>
</feature>
<feature type="region of interest" description="Disordered" evidence="1">
    <location>
        <begin position="1"/>
        <end position="25"/>
    </location>
</feature>
<feature type="compositionally biased region" description="Basic and acidic residues" evidence="1">
    <location>
        <begin position="15"/>
        <end position="25"/>
    </location>
</feature>
<dbReference type="PANTHER" id="PTHR43591">
    <property type="entry name" value="METHYLTRANSFERASE"/>
    <property type="match status" value="1"/>
</dbReference>
<protein>
    <submittedName>
        <fullName evidence="3">Ubiquinone/menaquinone biosynthesis C-methylase UbiE</fullName>
    </submittedName>
</protein>